<evidence type="ECO:0000313" key="3">
    <source>
        <dbReference type="Proteomes" id="UP000260943"/>
    </source>
</evidence>
<dbReference type="Proteomes" id="UP000260943">
    <property type="component" value="Unassembled WGS sequence"/>
</dbReference>
<dbReference type="EMBL" id="QSRJ01000004">
    <property type="protein sequence ID" value="RGL10667.1"/>
    <property type="molecule type" value="Genomic_DNA"/>
</dbReference>
<dbReference type="AlphaFoldDB" id="A0A3E4QUD6"/>
<evidence type="ECO:0000256" key="1">
    <source>
        <dbReference type="SAM" id="Phobius"/>
    </source>
</evidence>
<accession>A0A3E4QUD6</accession>
<dbReference type="RefSeq" id="WP_117679308.1">
    <property type="nucleotide sequence ID" value="NZ_QSRJ01000004.1"/>
</dbReference>
<keyword evidence="1" id="KW-1133">Transmembrane helix</keyword>
<feature type="transmembrane region" description="Helical" evidence="1">
    <location>
        <begin position="52"/>
        <end position="73"/>
    </location>
</feature>
<name>A0A3E4QUD6_9ACTN</name>
<dbReference type="InterPro" id="IPR009476">
    <property type="entry name" value="DUF1097"/>
</dbReference>
<proteinExistence type="predicted"/>
<organism evidence="2 3">
    <name type="scientific">Collinsella tanakaei</name>
    <dbReference type="NCBI Taxonomy" id="626935"/>
    <lineage>
        <taxon>Bacteria</taxon>
        <taxon>Bacillati</taxon>
        <taxon>Actinomycetota</taxon>
        <taxon>Coriobacteriia</taxon>
        <taxon>Coriobacteriales</taxon>
        <taxon>Coriobacteriaceae</taxon>
        <taxon>Collinsella</taxon>
    </lineage>
</organism>
<dbReference type="Pfam" id="PF06496">
    <property type="entry name" value="DUF1097"/>
    <property type="match status" value="1"/>
</dbReference>
<feature type="transmembrane region" description="Helical" evidence="1">
    <location>
        <begin position="122"/>
        <end position="146"/>
    </location>
</feature>
<keyword evidence="1" id="KW-0472">Membrane</keyword>
<evidence type="ECO:0000313" key="2">
    <source>
        <dbReference type="EMBL" id="RGL10667.1"/>
    </source>
</evidence>
<gene>
    <name evidence="2" type="ORF">DXC81_04110</name>
</gene>
<reference evidence="2 3" key="1">
    <citation type="submission" date="2018-08" db="EMBL/GenBank/DDBJ databases">
        <title>A genome reference for cultivated species of the human gut microbiota.</title>
        <authorList>
            <person name="Zou Y."/>
            <person name="Xue W."/>
            <person name="Luo G."/>
        </authorList>
    </citation>
    <scope>NUCLEOTIDE SEQUENCE [LARGE SCALE GENOMIC DNA]</scope>
    <source>
        <strain evidence="2 3">TF08-14</strain>
    </source>
</reference>
<comment type="caution">
    <text evidence="2">The sequence shown here is derived from an EMBL/GenBank/DDBJ whole genome shotgun (WGS) entry which is preliminary data.</text>
</comment>
<sequence length="153" mass="15352">MFKASNVLPAFATALLCTVWMILAPMAGIPGWSGFAGCTAYFAAPGKDTKSLPATFACVASGIAYALLSLNLGALIGGQAFGLFMTFATTFLMCFAGGSKLLSFVPGAFMGSFSTFAAGGDMYAVGGILLGVLLGLACDTLGKALVSASASRS</sequence>
<keyword evidence="1" id="KW-0812">Transmembrane</keyword>
<feature type="transmembrane region" description="Helical" evidence="1">
    <location>
        <begin position="80"/>
        <end position="102"/>
    </location>
</feature>
<protein>
    <submittedName>
        <fullName evidence="2">DUF1097 domain-containing protein</fullName>
    </submittedName>
</protein>